<evidence type="ECO:0000256" key="2">
    <source>
        <dbReference type="ARBA" id="ARBA00022475"/>
    </source>
</evidence>
<accession>A0ABW4FPB4</accession>
<dbReference type="EMBL" id="JBHUCP010000014">
    <property type="protein sequence ID" value="MFD1531781.1"/>
    <property type="molecule type" value="Genomic_DNA"/>
</dbReference>
<comment type="caution">
    <text evidence="8">The sequence shown here is derived from an EMBL/GenBank/DDBJ whole genome shotgun (WGS) entry which is preliminary data.</text>
</comment>
<organism evidence="8 9">
    <name type="scientific">Pseudonocardia aurantiaca</name>
    <dbReference type="NCBI Taxonomy" id="75290"/>
    <lineage>
        <taxon>Bacteria</taxon>
        <taxon>Bacillati</taxon>
        <taxon>Actinomycetota</taxon>
        <taxon>Actinomycetes</taxon>
        <taxon>Pseudonocardiales</taxon>
        <taxon>Pseudonocardiaceae</taxon>
        <taxon>Pseudonocardia</taxon>
    </lineage>
</organism>
<feature type="transmembrane region" description="Helical" evidence="6">
    <location>
        <begin position="12"/>
        <end position="33"/>
    </location>
</feature>
<evidence type="ECO:0000313" key="9">
    <source>
        <dbReference type="Proteomes" id="UP001597145"/>
    </source>
</evidence>
<feature type="transmembrane region" description="Helical" evidence="6">
    <location>
        <begin position="45"/>
        <end position="66"/>
    </location>
</feature>
<dbReference type="RefSeq" id="WP_343980046.1">
    <property type="nucleotide sequence ID" value="NZ_BAAAJG010000011.1"/>
</dbReference>
<dbReference type="PANTHER" id="PTHR36115:SF6">
    <property type="entry name" value="PROLINE-RICH ANTIGEN HOMOLOG"/>
    <property type="match status" value="1"/>
</dbReference>
<evidence type="ECO:0000256" key="3">
    <source>
        <dbReference type="ARBA" id="ARBA00022692"/>
    </source>
</evidence>
<dbReference type="InterPro" id="IPR010432">
    <property type="entry name" value="RDD"/>
</dbReference>
<keyword evidence="3 6" id="KW-0812">Transmembrane</keyword>
<protein>
    <submittedName>
        <fullName evidence="8">RDD family protein</fullName>
    </submittedName>
</protein>
<evidence type="ECO:0000259" key="7">
    <source>
        <dbReference type="Pfam" id="PF06271"/>
    </source>
</evidence>
<evidence type="ECO:0000256" key="5">
    <source>
        <dbReference type="ARBA" id="ARBA00023136"/>
    </source>
</evidence>
<dbReference type="Proteomes" id="UP001597145">
    <property type="component" value="Unassembled WGS sequence"/>
</dbReference>
<keyword evidence="9" id="KW-1185">Reference proteome</keyword>
<keyword evidence="2" id="KW-1003">Cell membrane</keyword>
<keyword evidence="5 6" id="KW-0472">Membrane</keyword>
<dbReference type="Pfam" id="PF06271">
    <property type="entry name" value="RDD"/>
    <property type="match status" value="1"/>
</dbReference>
<dbReference type="InterPro" id="IPR051791">
    <property type="entry name" value="Pra-immunoreactive"/>
</dbReference>
<feature type="domain" description="RDD" evidence="7">
    <location>
        <begin position="2"/>
        <end position="124"/>
    </location>
</feature>
<dbReference type="PANTHER" id="PTHR36115">
    <property type="entry name" value="PROLINE-RICH ANTIGEN HOMOLOG-RELATED"/>
    <property type="match status" value="1"/>
</dbReference>
<keyword evidence="4 6" id="KW-1133">Transmembrane helix</keyword>
<feature type="transmembrane region" description="Helical" evidence="6">
    <location>
        <begin position="93"/>
        <end position="112"/>
    </location>
</feature>
<gene>
    <name evidence="8" type="ORF">ACFSCY_20315</name>
</gene>
<evidence type="ECO:0000313" key="8">
    <source>
        <dbReference type="EMBL" id="MFD1531781.1"/>
    </source>
</evidence>
<proteinExistence type="predicted"/>
<sequence>MVTRSLAAAADGLVVVLLTAGVYLALVAARFVWFPLAFTWPRPTTPVTVVVAGLIATVYLTVAWATTGRTYGAGLLGVRVLGRRGGPLGWARATLRALACIFFPVGLLWCAISPTRRSVQDLLLGSVVIYELHPDPGVRVTGGSRDPGAGPGT</sequence>
<comment type="subcellular location">
    <subcellularLocation>
        <location evidence="1">Cell membrane</location>
        <topology evidence="1">Multi-pass membrane protein</topology>
    </subcellularLocation>
</comment>
<evidence type="ECO:0000256" key="4">
    <source>
        <dbReference type="ARBA" id="ARBA00022989"/>
    </source>
</evidence>
<name>A0ABW4FPB4_9PSEU</name>
<evidence type="ECO:0000256" key="6">
    <source>
        <dbReference type="SAM" id="Phobius"/>
    </source>
</evidence>
<evidence type="ECO:0000256" key="1">
    <source>
        <dbReference type="ARBA" id="ARBA00004651"/>
    </source>
</evidence>
<reference evidence="9" key="1">
    <citation type="journal article" date="2019" name="Int. J. Syst. Evol. Microbiol.">
        <title>The Global Catalogue of Microorganisms (GCM) 10K type strain sequencing project: providing services to taxonomists for standard genome sequencing and annotation.</title>
        <authorList>
            <consortium name="The Broad Institute Genomics Platform"/>
            <consortium name="The Broad Institute Genome Sequencing Center for Infectious Disease"/>
            <person name="Wu L."/>
            <person name="Ma J."/>
        </authorList>
    </citation>
    <scope>NUCLEOTIDE SEQUENCE [LARGE SCALE GENOMIC DNA]</scope>
    <source>
        <strain evidence="9">JCM 12165</strain>
    </source>
</reference>